<dbReference type="InterPro" id="IPR013783">
    <property type="entry name" value="Ig-like_fold"/>
</dbReference>
<feature type="domain" description="Ig-like" evidence="4">
    <location>
        <begin position="1"/>
        <end position="98"/>
    </location>
</feature>
<keyword evidence="6" id="KW-1185">Reference proteome</keyword>
<dbReference type="GO" id="GO:0002250">
    <property type="term" value="P:adaptive immune response"/>
    <property type="evidence" value="ECO:0007669"/>
    <property type="project" value="UniProtKB-KW"/>
</dbReference>
<dbReference type="GO" id="GO:0019814">
    <property type="term" value="C:immunoglobulin complex"/>
    <property type="evidence" value="ECO:0007669"/>
    <property type="project" value="UniProtKB-KW"/>
</dbReference>
<gene>
    <name evidence="5" type="primary">Ighv374</name>
    <name evidence="5" type="ORF">CEUAER_R13598</name>
</gene>
<evidence type="ECO:0000259" key="4">
    <source>
        <dbReference type="PROSITE" id="PS50835"/>
    </source>
</evidence>
<dbReference type="InterPro" id="IPR050199">
    <property type="entry name" value="IgHV"/>
</dbReference>
<dbReference type="Proteomes" id="UP000519239">
    <property type="component" value="Unassembled WGS sequence"/>
</dbReference>
<dbReference type="EMBL" id="VWPQ01021302">
    <property type="protein sequence ID" value="NXY52153.1"/>
    <property type="molecule type" value="Genomic_DNA"/>
</dbReference>
<dbReference type="PROSITE" id="PS50835">
    <property type="entry name" value="IG_LIKE"/>
    <property type="match status" value="1"/>
</dbReference>
<evidence type="ECO:0000256" key="3">
    <source>
        <dbReference type="ARBA" id="ARBA00043265"/>
    </source>
</evidence>
<dbReference type="SUPFAM" id="SSF48726">
    <property type="entry name" value="Immunoglobulin"/>
    <property type="match status" value="1"/>
</dbReference>
<dbReference type="InterPro" id="IPR013106">
    <property type="entry name" value="Ig_V-set"/>
</dbReference>
<accession>A0A7L4KGT2</accession>
<feature type="non-terminal residue" evidence="5">
    <location>
        <position position="98"/>
    </location>
</feature>
<evidence type="ECO:0000313" key="6">
    <source>
        <dbReference type="Proteomes" id="UP000519239"/>
    </source>
</evidence>
<protein>
    <submittedName>
        <fullName evidence="5">HV374 protein</fullName>
    </submittedName>
</protein>
<dbReference type="InterPro" id="IPR036179">
    <property type="entry name" value="Ig-like_dom_sf"/>
</dbReference>
<dbReference type="InterPro" id="IPR007110">
    <property type="entry name" value="Ig-like_dom"/>
</dbReference>
<dbReference type="SMART" id="SM00406">
    <property type="entry name" value="IGv"/>
    <property type="match status" value="1"/>
</dbReference>
<dbReference type="OrthoDB" id="8865476at2759"/>
<dbReference type="Gene3D" id="2.60.40.10">
    <property type="entry name" value="Immunoglobulins"/>
    <property type="match status" value="1"/>
</dbReference>
<dbReference type="FunFam" id="2.60.40.10:FF:002198">
    <property type="entry name" value="Immunoglobulin heavy variable 5-2"/>
    <property type="match status" value="1"/>
</dbReference>
<organism evidence="5 6">
    <name type="scientific">Ceuthmochares aereus</name>
    <dbReference type="NCBI Taxonomy" id="1961834"/>
    <lineage>
        <taxon>Eukaryota</taxon>
        <taxon>Metazoa</taxon>
        <taxon>Chordata</taxon>
        <taxon>Craniata</taxon>
        <taxon>Vertebrata</taxon>
        <taxon>Euteleostomi</taxon>
        <taxon>Archelosauria</taxon>
        <taxon>Archosauria</taxon>
        <taxon>Dinosauria</taxon>
        <taxon>Saurischia</taxon>
        <taxon>Theropoda</taxon>
        <taxon>Coelurosauria</taxon>
        <taxon>Aves</taxon>
        <taxon>Neognathae</taxon>
        <taxon>Neoaves</taxon>
        <taxon>Otidimorphae</taxon>
        <taxon>Cuculiformes</taxon>
        <taxon>Cuculidae</taxon>
        <taxon>Ceuthmochares</taxon>
    </lineage>
</organism>
<keyword evidence="1" id="KW-0391">Immunity</keyword>
<reference evidence="5 6" key="1">
    <citation type="submission" date="2019-09" db="EMBL/GenBank/DDBJ databases">
        <title>Bird 10,000 Genomes (B10K) Project - Family phase.</title>
        <authorList>
            <person name="Zhang G."/>
        </authorList>
    </citation>
    <scope>NUCLEOTIDE SEQUENCE [LARGE SCALE GENOMIC DNA]</scope>
    <source>
        <strain evidence="5">B10K-CU-031-02</strain>
        <tissue evidence="5">Muscle</tissue>
    </source>
</reference>
<comment type="caution">
    <text evidence="5">The sequence shown here is derived from an EMBL/GenBank/DDBJ whole genome shotgun (WGS) entry which is preliminary data.</text>
</comment>
<dbReference type="AlphaFoldDB" id="A0A7L4KGT2"/>
<dbReference type="Pfam" id="PF07686">
    <property type="entry name" value="V-set"/>
    <property type="match status" value="1"/>
</dbReference>
<keyword evidence="2" id="KW-1064">Adaptive immunity</keyword>
<evidence type="ECO:0000256" key="1">
    <source>
        <dbReference type="ARBA" id="ARBA00022859"/>
    </source>
</evidence>
<dbReference type="GO" id="GO:0005576">
    <property type="term" value="C:extracellular region"/>
    <property type="evidence" value="ECO:0007669"/>
    <property type="project" value="UniProtKB-ARBA"/>
</dbReference>
<keyword evidence="3" id="KW-1280">Immunoglobulin</keyword>
<proteinExistence type="predicted"/>
<name>A0A7L4KGT2_9AVES</name>
<sequence length="98" mass="10465">KGSLVESGGGLVSPGGSMSLVCKGSGYTFSSFYMHWIRQAPDKGLEWVAGIWSTGSGTSYAPAVKGRFTISRDNDQATVTLRMTSLKPEDTGNYYCAK</sequence>
<feature type="non-terminal residue" evidence="5">
    <location>
        <position position="1"/>
    </location>
</feature>
<evidence type="ECO:0000256" key="2">
    <source>
        <dbReference type="ARBA" id="ARBA00023130"/>
    </source>
</evidence>
<dbReference type="PANTHER" id="PTHR23266">
    <property type="entry name" value="IMMUNOGLOBULIN HEAVY CHAIN"/>
    <property type="match status" value="1"/>
</dbReference>
<evidence type="ECO:0000313" key="5">
    <source>
        <dbReference type="EMBL" id="NXY52153.1"/>
    </source>
</evidence>